<protein>
    <submittedName>
        <fullName evidence="3 4">Transmembrane protein</fullName>
    </submittedName>
</protein>
<evidence type="ECO:0000313" key="3">
    <source>
        <dbReference type="WBParaSite" id="PgR021_g092_t03"/>
    </source>
</evidence>
<dbReference type="Proteomes" id="UP000887569">
    <property type="component" value="Unplaced"/>
</dbReference>
<organism evidence="2 4">
    <name type="scientific">Parascaris univalens</name>
    <name type="common">Nematode worm</name>
    <dbReference type="NCBI Taxonomy" id="6257"/>
    <lineage>
        <taxon>Eukaryota</taxon>
        <taxon>Metazoa</taxon>
        <taxon>Ecdysozoa</taxon>
        <taxon>Nematoda</taxon>
        <taxon>Chromadorea</taxon>
        <taxon>Rhabditida</taxon>
        <taxon>Spirurina</taxon>
        <taxon>Ascaridomorpha</taxon>
        <taxon>Ascaridoidea</taxon>
        <taxon>Ascarididae</taxon>
        <taxon>Parascaris</taxon>
    </lineage>
</organism>
<feature type="transmembrane region" description="Helical" evidence="1">
    <location>
        <begin position="111"/>
        <end position="131"/>
    </location>
</feature>
<dbReference type="AlphaFoldDB" id="A0A915AZY5"/>
<keyword evidence="2" id="KW-1185">Reference proteome</keyword>
<sequence>MKYVMSTWRKKKRREVIIKRGGNFWKEKICQNISNHGYFIPEKLVLLFFFAPFHLQVCFRIGLPLELSLVCDLVMFFPLRLISFIINQQLTHFIPSSFIFVFSFFPSASPPQLAVCILVFTHISFSFSFFVCSNHLGDNEISEVLSRFDHQCKIVHVIALMMLIQLFHDDSLMLSTS</sequence>
<feature type="transmembrane region" description="Helical" evidence="1">
    <location>
        <begin position="44"/>
        <end position="63"/>
    </location>
</feature>
<evidence type="ECO:0000313" key="2">
    <source>
        <dbReference type="Proteomes" id="UP000887569"/>
    </source>
</evidence>
<evidence type="ECO:0000256" key="1">
    <source>
        <dbReference type="SAM" id="Phobius"/>
    </source>
</evidence>
<name>A0A915AZY5_PARUN</name>
<reference evidence="3 4" key="1">
    <citation type="submission" date="2022-11" db="UniProtKB">
        <authorList>
            <consortium name="WormBaseParasite"/>
        </authorList>
    </citation>
    <scope>IDENTIFICATION</scope>
</reference>
<dbReference type="WBParaSite" id="PgR021_g092_t03">
    <property type="protein sequence ID" value="PgR021_g092_t03"/>
    <property type="gene ID" value="PgR021_g092"/>
</dbReference>
<dbReference type="WBParaSite" id="PgR021_g092_t04">
    <property type="protein sequence ID" value="PgR021_g092_t04"/>
    <property type="gene ID" value="PgR021_g092"/>
</dbReference>
<keyword evidence="1" id="KW-0472">Membrane</keyword>
<evidence type="ECO:0000313" key="4">
    <source>
        <dbReference type="WBParaSite" id="PgR021_g092_t04"/>
    </source>
</evidence>
<keyword evidence="1" id="KW-1133">Transmembrane helix</keyword>
<proteinExistence type="predicted"/>
<keyword evidence="1" id="KW-0812">Transmembrane</keyword>
<accession>A0A915AZY5</accession>